<evidence type="ECO:0000313" key="7">
    <source>
        <dbReference type="EMBL" id="RGS37272.1"/>
    </source>
</evidence>
<accession>A0A395V3V4</accession>
<dbReference type="SUPFAM" id="SSF63999">
    <property type="entry name" value="Thiamin pyrophosphokinase, catalytic domain"/>
    <property type="match status" value="1"/>
</dbReference>
<dbReference type="InterPro" id="IPR007371">
    <property type="entry name" value="TPK_catalytic"/>
</dbReference>
<feature type="domain" description="Thiamin pyrophosphokinase thiamin-binding" evidence="6">
    <location>
        <begin position="144"/>
        <end position="210"/>
    </location>
</feature>
<evidence type="ECO:0000313" key="8">
    <source>
        <dbReference type="Proteomes" id="UP000266172"/>
    </source>
</evidence>
<reference evidence="7 8" key="1">
    <citation type="submission" date="2018-08" db="EMBL/GenBank/DDBJ databases">
        <title>A genome reference for cultivated species of the human gut microbiota.</title>
        <authorList>
            <person name="Zou Y."/>
            <person name="Xue W."/>
            <person name="Luo G."/>
        </authorList>
    </citation>
    <scope>NUCLEOTIDE SEQUENCE [LARGE SCALE GENOMIC DNA]</scope>
    <source>
        <strain evidence="7 8">AF22-12AC</strain>
    </source>
</reference>
<dbReference type="InterPro" id="IPR006282">
    <property type="entry name" value="Thi_PPkinase"/>
</dbReference>
<gene>
    <name evidence="7" type="ORF">DWX93_14270</name>
</gene>
<dbReference type="GO" id="GO:0004788">
    <property type="term" value="F:thiamine diphosphokinase activity"/>
    <property type="evidence" value="ECO:0007669"/>
    <property type="project" value="UniProtKB-UniRule"/>
</dbReference>
<dbReference type="EMBL" id="QRVL01000016">
    <property type="protein sequence ID" value="RGS37272.1"/>
    <property type="molecule type" value="Genomic_DNA"/>
</dbReference>
<proteinExistence type="predicted"/>
<dbReference type="GO" id="GO:0006772">
    <property type="term" value="P:thiamine metabolic process"/>
    <property type="evidence" value="ECO:0007669"/>
    <property type="project" value="UniProtKB-UniRule"/>
</dbReference>
<dbReference type="Pfam" id="PF04265">
    <property type="entry name" value="TPK_B1_binding"/>
    <property type="match status" value="1"/>
</dbReference>
<dbReference type="PANTHER" id="PTHR41299:SF1">
    <property type="entry name" value="THIAMINE PYROPHOSPHOKINASE"/>
    <property type="match status" value="1"/>
</dbReference>
<dbReference type="Pfam" id="PF04263">
    <property type="entry name" value="TPK_catalytic"/>
    <property type="match status" value="1"/>
</dbReference>
<dbReference type="InterPro" id="IPR036371">
    <property type="entry name" value="TPK_B1-bd_sf"/>
</dbReference>
<dbReference type="InterPro" id="IPR036759">
    <property type="entry name" value="TPK_catalytic_sf"/>
</dbReference>
<evidence type="ECO:0000256" key="1">
    <source>
        <dbReference type="ARBA" id="ARBA00022679"/>
    </source>
</evidence>
<organism evidence="7 8">
    <name type="scientific">Roseburia hominis</name>
    <dbReference type="NCBI Taxonomy" id="301301"/>
    <lineage>
        <taxon>Bacteria</taxon>
        <taxon>Bacillati</taxon>
        <taxon>Bacillota</taxon>
        <taxon>Clostridia</taxon>
        <taxon>Lachnospirales</taxon>
        <taxon>Lachnospiraceae</taxon>
        <taxon>Roseburia</taxon>
    </lineage>
</organism>
<dbReference type="GO" id="GO:0016301">
    <property type="term" value="F:kinase activity"/>
    <property type="evidence" value="ECO:0007669"/>
    <property type="project" value="UniProtKB-KW"/>
</dbReference>
<evidence type="ECO:0000256" key="2">
    <source>
        <dbReference type="ARBA" id="ARBA00022741"/>
    </source>
</evidence>
<evidence type="ECO:0000256" key="3">
    <source>
        <dbReference type="ARBA" id="ARBA00022777"/>
    </source>
</evidence>
<dbReference type="Proteomes" id="UP000266172">
    <property type="component" value="Unassembled WGS sequence"/>
</dbReference>
<comment type="caution">
    <text evidence="7">The sequence shown here is derived from an EMBL/GenBank/DDBJ whole genome shotgun (WGS) entry which is preliminary data.</text>
</comment>
<dbReference type="InterPro" id="IPR053149">
    <property type="entry name" value="TPK"/>
</dbReference>
<keyword evidence="1 7" id="KW-0808">Transferase</keyword>
<dbReference type="RefSeq" id="WP_118098100.1">
    <property type="nucleotide sequence ID" value="NZ_CATVZQ010000007.1"/>
</dbReference>
<dbReference type="NCBIfam" id="TIGR01378">
    <property type="entry name" value="thi_PPkinase"/>
    <property type="match status" value="1"/>
</dbReference>
<dbReference type="InterPro" id="IPR007373">
    <property type="entry name" value="Thiamin_PyroPKinase_B1-bd"/>
</dbReference>
<keyword evidence="2" id="KW-0547">Nucleotide-binding</keyword>
<dbReference type="GO" id="GO:0009229">
    <property type="term" value="P:thiamine diphosphate biosynthetic process"/>
    <property type="evidence" value="ECO:0007669"/>
    <property type="project" value="InterPro"/>
</dbReference>
<keyword evidence="3 7" id="KW-0418">Kinase</keyword>
<dbReference type="CDD" id="cd07995">
    <property type="entry name" value="TPK"/>
    <property type="match status" value="1"/>
</dbReference>
<dbReference type="PANTHER" id="PTHR41299">
    <property type="entry name" value="THIAMINE PYROPHOSPHOKINASE"/>
    <property type="match status" value="1"/>
</dbReference>
<dbReference type="SMART" id="SM00983">
    <property type="entry name" value="TPK_B1_binding"/>
    <property type="match status" value="1"/>
</dbReference>
<protein>
    <recommendedName>
        <fullName evidence="5">Thiamine diphosphokinase</fullName>
        <ecNumber evidence="5">2.7.6.2</ecNumber>
    </recommendedName>
</protein>
<dbReference type="GO" id="GO:0030975">
    <property type="term" value="F:thiamine binding"/>
    <property type="evidence" value="ECO:0007669"/>
    <property type="project" value="InterPro"/>
</dbReference>
<dbReference type="EC" id="2.7.6.2" evidence="5"/>
<dbReference type="Gene3D" id="3.40.50.10240">
    <property type="entry name" value="Thiamin pyrophosphokinase, catalytic domain"/>
    <property type="match status" value="1"/>
</dbReference>
<dbReference type="GO" id="GO:0005524">
    <property type="term" value="F:ATP binding"/>
    <property type="evidence" value="ECO:0007669"/>
    <property type="project" value="UniProtKB-KW"/>
</dbReference>
<sequence length="217" mass="23791">MKHFVIISGGTIDDSFADRWFEEEKPDAVIAADAGMEYLYRSHRVPDVIVGDFDSVGTEALAYFKTLPGVAIQKLIPEKDDTDTESAIRLAIRRGAECITLLGATGTRLDHVLGNIELLGIGLKAGIPIQICDAHNRIRMIDRGMTLARKEQFGTYVSLIPYTECVEHLTLTGLKYPLTDACLRGFCSLGVSNEIVADTAEISFESGILLVVESKDR</sequence>
<dbReference type="SUPFAM" id="SSF63862">
    <property type="entry name" value="Thiamin pyrophosphokinase, substrate-binding domain"/>
    <property type="match status" value="1"/>
</dbReference>
<evidence type="ECO:0000256" key="4">
    <source>
        <dbReference type="ARBA" id="ARBA00022840"/>
    </source>
</evidence>
<name>A0A395V3V4_9FIRM</name>
<evidence type="ECO:0000259" key="6">
    <source>
        <dbReference type="SMART" id="SM00983"/>
    </source>
</evidence>
<evidence type="ECO:0000256" key="5">
    <source>
        <dbReference type="NCBIfam" id="TIGR01378"/>
    </source>
</evidence>
<keyword evidence="4" id="KW-0067">ATP-binding</keyword>
<dbReference type="AlphaFoldDB" id="A0A395V3V4"/>